<evidence type="ECO:0000256" key="1">
    <source>
        <dbReference type="SAM" id="MobiDB-lite"/>
    </source>
</evidence>
<dbReference type="EMBL" id="AZIM01001992">
    <property type="protein sequence ID" value="ETE65091.1"/>
    <property type="molecule type" value="Genomic_DNA"/>
</dbReference>
<dbReference type="Proteomes" id="UP000018936">
    <property type="component" value="Unassembled WGS sequence"/>
</dbReference>
<protein>
    <submittedName>
        <fullName evidence="2">Pituitary homeobox 2</fullName>
    </submittedName>
</protein>
<feature type="region of interest" description="Disordered" evidence="1">
    <location>
        <begin position="28"/>
        <end position="73"/>
    </location>
</feature>
<name>V8NT24_OPHHA</name>
<dbReference type="AlphaFoldDB" id="V8NT24"/>
<reference evidence="2 3" key="1">
    <citation type="journal article" date="2013" name="Proc. Natl. Acad. Sci. U.S.A.">
        <title>The king cobra genome reveals dynamic gene evolution and adaptation in the snake venom system.</title>
        <authorList>
            <person name="Vonk F.J."/>
            <person name="Casewell N.R."/>
            <person name="Henkel C.V."/>
            <person name="Heimberg A.M."/>
            <person name="Jansen H.J."/>
            <person name="McCleary R.J."/>
            <person name="Kerkkamp H.M."/>
            <person name="Vos R.A."/>
            <person name="Guerreiro I."/>
            <person name="Calvete J.J."/>
            <person name="Wuster W."/>
            <person name="Woods A.E."/>
            <person name="Logan J.M."/>
            <person name="Harrison R.A."/>
            <person name="Castoe T.A."/>
            <person name="de Koning A.P."/>
            <person name="Pollock D.D."/>
            <person name="Yandell M."/>
            <person name="Calderon D."/>
            <person name="Renjifo C."/>
            <person name="Currier R.B."/>
            <person name="Salgado D."/>
            <person name="Pla D."/>
            <person name="Sanz L."/>
            <person name="Hyder A.S."/>
            <person name="Ribeiro J.M."/>
            <person name="Arntzen J.W."/>
            <person name="van den Thillart G.E."/>
            <person name="Boetzer M."/>
            <person name="Pirovano W."/>
            <person name="Dirks R.P."/>
            <person name="Spaink H.P."/>
            <person name="Duboule D."/>
            <person name="McGlinn E."/>
            <person name="Kini R.M."/>
            <person name="Richardson M.K."/>
        </authorList>
    </citation>
    <scope>NUCLEOTIDE SEQUENCE</scope>
    <source>
        <tissue evidence="2">Blood</tissue>
    </source>
</reference>
<keyword evidence="3" id="KW-1185">Reference proteome</keyword>
<organism evidence="2 3">
    <name type="scientific">Ophiophagus hannah</name>
    <name type="common">King cobra</name>
    <name type="synonym">Naja hannah</name>
    <dbReference type="NCBI Taxonomy" id="8665"/>
    <lineage>
        <taxon>Eukaryota</taxon>
        <taxon>Metazoa</taxon>
        <taxon>Chordata</taxon>
        <taxon>Craniata</taxon>
        <taxon>Vertebrata</taxon>
        <taxon>Euteleostomi</taxon>
        <taxon>Lepidosauria</taxon>
        <taxon>Squamata</taxon>
        <taxon>Bifurcata</taxon>
        <taxon>Unidentata</taxon>
        <taxon>Episquamata</taxon>
        <taxon>Toxicofera</taxon>
        <taxon>Serpentes</taxon>
        <taxon>Colubroidea</taxon>
        <taxon>Elapidae</taxon>
        <taxon>Elapinae</taxon>
        <taxon>Ophiophagus</taxon>
    </lineage>
</organism>
<evidence type="ECO:0000313" key="3">
    <source>
        <dbReference type="Proteomes" id="UP000018936"/>
    </source>
</evidence>
<sequence>MESNCRKLVSACVQLGVQPSTVECLFSKDPDIKKGDFGEAPEGRKEASSSKLFGRPHPSANASMIPSQGDPLPGVGVQLTLPIGAQSGDLTLLP</sequence>
<keyword evidence="2" id="KW-0238">DNA-binding</keyword>
<gene>
    <name evidence="2" type="primary">PITX2</name>
    <name evidence="2" type="ORF">L345_09147</name>
</gene>
<proteinExistence type="predicted"/>
<evidence type="ECO:0000313" key="2">
    <source>
        <dbReference type="EMBL" id="ETE65091.1"/>
    </source>
</evidence>
<dbReference type="GO" id="GO:0003677">
    <property type="term" value="F:DNA binding"/>
    <property type="evidence" value="ECO:0007669"/>
    <property type="project" value="UniProtKB-KW"/>
</dbReference>
<comment type="caution">
    <text evidence="2">The sequence shown here is derived from an EMBL/GenBank/DDBJ whole genome shotgun (WGS) entry which is preliminary data.</text>
</comment>
<accession>V8NT24</accession>
<feature type="non-terminal residue" evidence="2">
    <location>
        <position position="1"/>
    </location>
</feature>
<dbReference type="OrthoDB" id="10670694at2759"/>
<feature type="compositionally biased region" description="Basic and acidic residues" evidence="1">
    <location>
        <begin position="28"/>
        <end position="48"/>
    </location>
</feature>
<keyword evidence="2" id="KW-0371">Homeobox</keyword>